<name>A0ABU9BTN4_9BURK</name>
<evidence type="ECO:0000313" key="3">
    <source>
        <dbReference type="Proteomes" id="UP001371218"/>
    </source>
</evidence>
<reference evidence="2 3" key="1">
    <citation type="submission" date="2024-04" db="EMBL/GenBank/DDBJ databases">
        <title>Novel species of the genus Ideonella isolated from streams.</title>
        <authorList>
            <person name="Lu H."/>
        </authorList>
    </citation>
    <scope>NUCLEOTIDE SEQUENCE [LARGE SCALE GENOMIC DNA]</scope>
    <source>
        <strain evidence="2 3">DXS29W</strain>
    </source>
</reference>
<feature type="signal peptide" evidence="1">
    <location>
        <begin position="1"/>
        <end position="33"/>
    </location>
</feature>
<proteinExistence type="predicted"/>
<evidence type="ECO:0000313" key="2">
    <source>
        <dbReference type="EMBL" id="MEK8033216.1"/>
    </source>
</evidence>
<dbReference type="EMBL" id="JBBUTG010000015">
    <property type="protein sequence ID" value="MEK8033216.1"/>
    <property type="molecule type" value="Genomic_DNA"/>
</dbReference>
<evidence type="ECO:0000256" key="1">
    <source>
        <dbReference type="SAM" id="SignalP"/>
    </source>
</evidence>
<feature type="chain" id="PRO_5046120398" evidence="1">
    <location>
        <begin position="34"/>
        <end position="261"/>
    </location>
</feature>
<dbReference type="PANTHER" id="PTHR38834">
    <property type="entry name" value="PERIPLASMIC SUBSTRATE BINDING PROTEIN FAMILY 3"/>
    <property type="match status" value="1"/>
</dbReference>
<keyword evidence="1" id="KW-0732">Signal</keyword>
<accession>A0ABU9BTN4</accession>
<gene>
    <name evidence="2" type="ORF">AACH06_20545</name>
</gene>
<dbReference type="PANTHER" id="PTHR38834:SF3">
    <property type="entry name" value="SOLUTE-BINDING PROTEIN FAMILY 3_N-TERMINAL DOMAIN-CONTAINING PROTEIN"/>
    <property type="match status" value="1"/>
</dbReference>
<dbReference type="Gene3D" id="3.40.190.10">
    <property type="entry name" value="Periplasmic binding protein-like II"/>
    <property type="match status" value="2"/>
</dbReference>
<dbReference type="RefSeq" id="WP_341427638.1">
    <property type="nucleotide sequence ID" value="NZ_JBBUTG010000015.1"/>
</dbReference>
<dbReference type="Proteomes" id="UP001371218">
    <property type="component" value="Unassembled WGS sequence"/>
</dbReference>
<organism evidence="2 3">
    <name type="scientific">Ideonella lacteola</name>
    <dbReference type="NCBI Taxonomy" id="2984193"/>
    <lineage>
        <taxon>Bacteria</taxon>
        <taxon>Pseudomonadati</taxon>
        <taxon>Pseudomonadota</taxon>
        <taxon>Betaproteobacteria</taxon>
        <taxon>Burkholderiales</taxon>
        <taxon>Sphaerotilaceae</taxon>
        <taxon>Ideonella</taxon>
    </lineage>
</organism>
<protein>
    <submittedName>
        <fullName evidence="2">Transporter substrate-binding domain-containing protein</fullName>
    </submittedName>
</protein>
<sequence length="261" mass="29850">MPYPLSPQHPRFALSRRLWASAMALLMSVFALGAPHAEPIRIVTEDSSYTYLRNGKVTGPATDIVEATMKRAQLNDYKIALYPWARAYDLALQEPNVLIFLIARTQAREDQFKWAGEFMRIEYHLYKLRGRDDVTVRNLQDAKAYSVGVMRDDVRQQYLQSRGFEKLVVSARNADSLRMLLDRKVQLLPLPDNDVLRFCKEANVDPAALEKVLTLSEMTTGIYMAYSRQTPDEVVQRTREAFEQVKAEGMVSRLMVGGVKK</sequence>
<comment type="caution">
    <text evidence="2">The sequence shown here is derived from an EMBL/GenBank/DDBJ whole genome shotgun (WGS) entry which is preliminary data.</text>
</comment>
<dbReference type="SUPFAM" id="SSF53850">
    <property type="entry name" value="Periplasmic binding protein-like II"/>
    <property type="match status" value="1"/>
</dbReference>
<keyword evidence="3" id="KW-1185">Reference proteome</keyword>